<evidence type="ECO:0000256" key="1">
    <source>
        <dbReference type="ARBA" id="ARBA00023015"/>
    </source>
</evidence>
<feature type="domain" description="HTH hxlR-type" evidence="4">
    <location>
        <begin position="175"/>
        <end position="275"/>
    </location>
</feature>
<dbReference type="Proteomes" id="UP001597419">
    <property type="component" value="Unassembled WGS sequence"/>
</dbReference>
<dbReference type="RefSeq" id="WP_345408327.1">
    <property type="nucleotide sequence ID" value="NZ_BAABHG010000027.1"/>
</dbReference>
<proteinExistence type="predicted"/>
<name>A0ABW5GUW7_9PSEU</name>
<dbReference type="InterPro" id="IPR036388">
    <property type="entry name" value="WH-like_DNA-bd_sf"/>
</dbReference>
<gene>
    <name evidence="5" type="ORF">ACFSYJ_39405</name>
</gene>
<evidence type="ECO:0000313" key="5">
    <source>
        <dbReference type="EMBL" id="MFD2464741.1"/>
    </source>
</evidence>
<keyword evidence="2" id="KW-0238">DNA-binding</keyword>
<dbReference type="Pfam" id="PF01638">
    <property type="entry name" value="HxlR"/>
    <property type="match status" value="2"/>
</dbReference>
<evidence type="ECO:0000256" key="3">
    <source>
        <dbReference type="ARBA" id="ARBA00023163"/>
    </source>
</evidence>
<reference evidence="6" key="1">
    <citation type="journal article" date="2019" name="Int. J. Syst. Evol. Microbiol.">
        <title>The Global Catalogue of Microorganisms (GCM) 10K type strain sequencing project: providing services to taxonomists for standard genome sequencing and annotation.</title>
        <authorList>
            <consortium name="The Broad Institute Genomics Platform"/>
            <consortium name="The Broad Institute Genome Sequencing Center for Infectious Disease"/>
            <person name="Wu L."/>
            <person name="Ma J."/>
        </authorList>
    </citation>
    <scope>NUCLEOTIDE SEQUENCE [LARGE SCALE GENOMIC DNA]</scope>
    <source>
        <strain evidence="6">CGMCC 4.7643</strain>
    </source>
</reference>
<dbReference type="Gene3D" id="1.10.10.10">
    <property type="entry name" value="Winged helix-like DNA-binding domain superfamily/Winged helix DNA-binding domain"/>
    <property type="match status" value="2"/>
</dbReference>
<evidence type="ECO:0000313" key="6">
    <source>
        <dbReference type="Proteomes" id="UP001597419"/>
    </source>
</evidence>
<evidence type="ECO:0000259" key="4">
    <source>
        <dbReference type="PROSITE" id="PS51118"/>
    </source>
</evidence>
<keyword evidence="1" id="KW-0805">Transcription regulation</keyword>
<dbReference type="PANTHER" id="PTHR33204">
    <property type="entry name" value="TRANSCRIPTIONAL REGULATOR, MARR FAMILY"/>
    <property type="match status" value="1"/>
</dbReference>
<feature type="domain" description="HTH hxlR-type" evidence="4">
    <location>
        <begin position="10"/>
        <end position="112"/>
    </location>
</feature>
<dbReference type="PROSITE" id="PS51118">
    <property type="entry name" value="HTH_HXLR"/>
    <property type="match status" value="2"/>
</dbReference>
<organism evidence="5 6">
    <name type="scientific">Amycolatopsis samaneae</name>
    <dbReference type="NCBI Taxonomy" id="664691"/>
    <lineage>
        <taxon>Bacteria</taxon>
        <taxon>Bacillati</taxon>
        <taxon>Actinomycetota</taxon>
        <taxon>Actinomycetes</taxon>
        <taxon>Pseudonocardiales</taxon>
        <taxon>Pseudonocardiaceae</taxon>
        <taxon>Amycolatopsis</taxon>
    </lineage>
</organism>
<comment type="caution">
    <text evidence="5">The sequence shown here is derived from an EMBL/GenBank/DDBJ whole genome shotgun (WGS) entry which is preliminary data.</text>
</comment>
<accession>A0ABW5GUW7</accession>
<evidence type="ECO:0000256" key="2">
    <source>
        <dbReference type="ARBA" id="ARBA00023125"/>
    </source>
</evidence>
<sequence>MTEATAHRVRPAGESVRRALELLGDQWTLLILQGVFLRFRRYEQLRLRLGISPTALSGRLRALVENGVLLRTPYRDTNRTRHEYRLSERGLDLWSLAISIWAWEREWIPGRRENLPTLIHLDCGLTTSAPLGCGACGRRVDARDTTAKRLTTARVSAATPSKRFRRKDAEPVAHDPVMFFPDSMELLGDRWSTGLVSAAMLGARHFSEFERELGIGPSVLSARLSRLVEVGVLRTETAATRADARAYRLTSKGLAFFPALAFIVEWARGFEHPGQDADLTLYHSECGNRLLPTLLCEQCGRPLARDRIRFGGPVRTAAPDR</sequence>
<dbReference type="EMBL" id="JBHUKU010000027">
    <property type="protein sequence ID" value="MFD2464741.1"/>
    <property type="molecule type" value="Genomic_DNA"/>
</dbReference>
<dbReference type="SUPFAM" id="SSF46785">
    <property type="entry name" value="Winged helix' DNA-binding domain"/>
    <property type="match status" value="2"/>
</dbReference>
<keyword evidence="6" id="KW-1185">Reference proteome</keyword>
<protein>
    <submittedName>
        <fullName evidence="5">Winged helix-turn-helix transcriptional regulator</fullName>
    </submittedName>
</protein>
<keyword evidence="3" id="KW-0804">Transcription</keyword>
<dbReference type="PANTHER" id="PTHR33204:SF18">
    <property type="entry name" value="TRANSCRIPTIONAL REGULATORY PROTEIN"/>
    <property type="match status" value="1"/>
</dbReference>
<dbReference type="InterPro" id="IPR036390">
    <property type="entry name" value="WH_DNA-bd_sf"/>
</dbReference>
<dbReference type="InterPro" id="IPR002577">
    <property type="entry name" value="HTH_HxlR"/>
</dbReference>